<evidence type="ECO:0000256" key="1">
    <source>
        <dbReference type="ARBA" id="ARBA00009049"/>
    </source>
</evidence>
<sequence length="148" mass="17066">METVQGFWQIAACCWEAKGRETTLVTQKTLIQKITLTWQRSPLYIEIDYNSIKYYPRLTLQSTPCFRVNPVTGRFEEDKAKPWEGMTDEQKEYEAMKLVNAMDKLNRAGIIQPSTLGEDGRPVPVSHILELMENQPNIPANQSDEEDE</sequence>
<keyword evidence="2" id="KW-0344">Guanine-nucleotide releasing factor</keyword>
<accession>A0ABY7EVN2</accession>
<gene>
    <name evidence="4" type="ORF">MAR_004120</name>
</gene>
<evidence type="ECO:0000256" key="3">
    <source>
        <dbReference type="ARBA" id="ARBA00023186"/>
    </source>
</evidence>
<reference evidence="4" key="1">
    <citation type="submission" date="2022-11" db="EMBL/GenBank/DDBJ databases">
        <title>Centuries of genome instability and evolution in soft-shell clam transmissible cancer (bioRxiv).</title>
        <authorList>
            <person name="Hart S.F.M."/>
            <person name="Yonemitsu M.A."/>
            <person name="Giersch R.M."/>
            <person name="Beal B.F."/>
            <person name="Arriagada G."/>
            <person name="Davis B.W."/>
            <person name="Ostrander E.A."/>
            <person name="Goff S.P."/>
            <person name="Metzger M.J."/>
        </authorList>
    </citation>
    <scope>NUCLEOTIDE SEQUENCE</scope>
    <source>
        <strain evidence="4">MELC-2E11</strain>
        <tissue evidence="4">Siphon/mantle</tissue>
    </source>
</reference>
<evidence type="ECO:0000313" key="4">
    <source>
        <dbReference type="EMBL" id="WAR14015.1"/>
    </source>
</evidence>
<protein>
    <submittedName>
        <fullName evidence="4">RIC8-like protein</fullName>
    </submittedName>
</protein>
<dbReference type="PANTHER" id="PTHR12425:SF5">
    <property type="entry name" value="SYNEMBRYN"/>
    <property type="match status" value="1"/>
</dbReference>
<evidence type="ECO:0000256" key="2">
    <source>
        <dbReference type="ARBA" id="ARBA00022658"/>
    </source>
</evidence>
<dbReference type="Pfam" id="PF10165">
    <property type="entry name" value="Ric8"/>
    <property type="match status" value="1"/>
</dbReference>
<keyword evidence="5" id="KW-1185">Reference proteome</keyword>
<comment type="similarity">
    <text evidence="1">Belongs to the synembryn family.</text>
</comment>
<dbReference type="PANTHER" id="PTHR12425">
    <property type="entry name" value="SYNEMBRYN"/>
    <property type="match status" value="1"/>
</dbReference>
<dbReference type="InterPro" id="IPR019318">
    <property type="entry name" value="Gua_nucleotide_exch_fac_Ric8"/>
</dbReference>
<name>A0ABY7EVN2_MYAAR</name>
<evidence type="ECO:0000313" key="5">
    <source>
        <dbReference type="Proteomes" id="UP001164746"/>
    </source>
</evidence>
<organism evidence="4 5">
    <name type="scientific">Mya arenaria</name>
    <name type="common">Soft-shell clam</name>
    <dbReference type="NCBI Taxonomy" id="6604"/>
    <lineage>
        <taxon>Eukaryota</taxon>
        <taxon>Metazoa</taxon>
        <taxon>Spiralia</taxon>
        <taxon>Lophotrochozoa</taxon>
        <taxon>Mollusca</taxon>
        <taxon>Bivalvia</taxon>
        <taxon>Autobranchia</taxon>
        <taxon>Heteroconchia</taxon>
        <taxon>Euheterodonta</taxon>
        <taxon>Imparidentia</taxon>
        <taxon>Neoheterodontei</taxon>
        <taxon>Myida</taxon>
        <taxon>Myoidea</taxon>
        <taxon>Myidae</taxon>
        <taxon>Mya</taxon>
    </lineage>
</organism>
<keyword evidence="3" id="KW-0143">Chaperone</keyword>
<proteinExistence type="inferred from homology"/>
<dbReference type="EMBL" id="CP111020">
    <property type="protein sequence ID" value="WAR14015.1"/>
    <property type="molecule type" value="Genomic_DNA"/>
</dbReference>
<dbReference type="Proteomes" id="UP001164746">
    <property type="component" value="Chromosome 9"/>
</dbReference>